<dbReference type="Proteomes" id="UP000594260">
    <property type="component" value="Unplaced"/>
</dbReference>
<sequence length="658" mass="75503">MKTNTKMQELREYLERYGRIVRRDWTGKVFEDVTGPCHLAPELVQAACRQLDELPCVTRYLLSRYALRKRAFLATGIFKLPYPKLLKLHLDDANQKLPIVKALVEGMKYRYEDDGISQFQANVAYTRLPGLALFTIDRYDIAQASSLVQISIIYAFDAIPMLYVVPFETPIEVIRNAFQSTFRCPLKPERIAAEVKLHFAILQDALHLGLESGRFTEQLQRLLHFKEDTLCHKKREPNLTKYPSVHVCPFDSVVFRSINNFKLVVKAKHNQSILEVLYKKEKNQEIVVSVNTIMDLANGKKNSFFIYGLSSMQVHIIGRTQGEQALGKYPTAPKCPFDTVSLESTEGFKLVVKARLGQNLLRMLCEKEQNQEIIVPRHIIKALEKGKKNVFSSQELFEADTRPQALVKYPPVLTCPFNEVTFQIAEGAELKVKARGDRNVLEVLYEMEKNGEITVSEDIIKQLIDGNGTMFIIRDASYFQYHGPGHVEREPALIKYPAVGFCPFYDVIFQSTADFELMVRVKPGHNLIEMLYEKERNQEIFMPKHIIKQLAEGIKNVFSFRELFRDDTVSSAEWEPSALKDLSGQSCPFRNITLDLCQGFRLVVTAKRGHNILDVLYQMQQNKRILVPETIIKSLVDGKRNVFNVQDFCHNNIVAHSN</sequence>
<dbReference type="AlphaFoldDB" id="A0A7M7JYE6"/>
<proteinExistence type="predicted"/>
<dbReference type="InParanoid" id="A0A7M7JYE6"/>
<dbReference type="EnsemblMetazoa" id="XM_022802094">
    <property type="protein sequence ID" value="XP_022657829"/>
    <property type="gene ID" value="LOC111248950"/>
</dbReference>
<keyword evidence="2" id="KW-1185">Reference proteome</keyword>
<name>A0A7M7JYE6_VARDE</name>
<dbReference type="KEGG" id="vde:111248950"/>
<protein>
    <submittedName>
        <fullName evidence="1">Uncharacterized protein</fullName>
    </submittedName>
</protein>
<reference evidence="1" key="1">
    <citation type="submission" date="2021-01" db="UniProtKB">
        <authorList>
            <consortium name="EnsemblMetazoa"/>
        </authorList>
    </citation>
    <scope>IDENTIFICATION</scope>
</reference>
<evidence type="ECO:0000313" key="2">
    <source>
        <dbReference type="Proteomes" id="UP000594260"/>
    </source>
</evidence>
<evidence type="ECO:0000313" key="1">
    <source>
        <dbReference type="EnsemblMetazoa" id="XP_022657829"/>
    </source>
</evidence>
<organism evidence="1 2">
    <name type="scientific">Varroa destructor</name>
    <name type="common">Honeybee mite</name>
    <dbReference type="NCBI Taxonomy" id="109461"/>
    <lineage>
        <taxon>Eukaryota</taxon>
        <taxon>Metazoa</taxon>
        <taxon>Ecdysozoa</taxon>
        <taxon>Arthropoda</taxon>
        <taxon>Chelicerata</taxon>
        <taxon>Arachnida</taxon>
        <taxon>Acari</taxon>
        <taxon>Parasitiformes</taxon>
        <taxon>Mesostigmata</taxon>
        <taxon>Gamasina</taxon>
        <taxon>Dermanyssoidea</taxon>
        <taxon>Varroidae</taxon>
        <taxon>Varroa</taxon>
    </lineage>
</organism>
<accession>A0A7M7JYE6</accession>
<dbReference type="RefSeq" id="XP_022657829.1">
    <property type="nucleotide sequence ID" value="XM_022802094.1"/>
</dbReference>
<dbReference type="GeneID" id="111248950"/>